<feature type="transmembrane region" description="Helical" evidence="9">
    <location>
        <begin position="242"/>
        <end position="261"/>
    </location>
</feature>
<proteinExistence type="inferred from homology"/>
<feature type="transmembrane region" description="Helical" evidence="9">
    <location>
        <begin position="39"/>
        <end position="61"/>
    </location>
</feature>
<sequence>MTLNNLSMIKLSYGPFFFTLMIFFLFNSMNNFFWNLMSWMFFFFSSFFFMYFLLMNFFFLLKNENFFFGSFMKKKVNILTNGFTLFIVSELMVFISLFWGYIHNAYSPNMFMGNFWPPKGVLPANPTSMIIFGTSILLSSSLVIMISHSSLLNKNFKQKSLMYLFFCMVMGILFIDMQILEMSNYFMKLNFNFNDSIFSSSFLFTTSLHASHVVFGLIGLLLTFFFLIFNNNSLFFFLNYEFSVWYWHFVDYIWIGVFTLFY</sequence>
<feature type="transmembrane region" description="Helical" evidence="9">
    <location>
        <begin position="12"/>
        <end position="33"/>
    </location>
</feature>
<evidence type="ECO:0000256" key="8">
    <source>
        <dbReference type="RuleBase" id="RU003375"/>
    </source>
</evidence>
<evidence type="ECO:0000256" key="9">
    <source>
        <dbReference type="SAM" id="Phobius"/>
    </source>
</evidence>
<dbReference type="GO" id="GO:0019646">
    <property type="term" value="P:aerobic electron transport chain"/>
    <property type="evidence" value="ECO:0007669"/>
    <property type="project" value="InterPro"/>
</dbReference>
<evidence type="ECO:0000313" key="11">
    <source>
        <dbReference type="EMBL" id="AIH15642.1"/>
    </source>
</evidence>
<gene>
    <name evidence="11" type="primary">COX3</name>
</gene>
<feature type="transmembrane region" description="Helical" evidence="9">
    <location>
        <begin position="129"/>
        <end position="149"/>
    </location>
</feature>
<keyword evidence="8 11" id="KW-0496">Mitochondrion</keyword>
<comment type="subcellular location">
    <subcellularLocation>
        <location evidence="1">Membrane</location>
        <topology evidence="1">Multi-pass membrane protein</topology>
    </subcellularLocation>
</comment>
<geneLocation type="mitochondrion" evidence="11"/>
<feature type="domain" description="Heme-copper oxidase subunit III family profile" evidence="10">
    <location>
        <begin position="2"/>
        <end position="262"/>
    </location>
</feature>
<evidence type="ECO:0000256" key="6">
    <source>
        <dbReference type="ARBA" id="ARBA00022989"/>
    </source>
</evidence>
<comment type="similarity">
    <text evidence="2 8">Belongs to the cytochrome c oxidase subunit 3 family.</text>
</comment>
<protein>
    <recommendedName>
        <fullName evidence="3 8">Cytochrome c oxidase subunit 3</fullName>
    </recommendedName>
</protein>
<evidence type="ECO:0000256" key="7">
    <source>
        <dbReference type="ARBA" id="ARBA00023136"/>
    </source>
</evidence>
<keyword evidence="6 9" id="KW-1133">Transmembrane helix</keyword>
<feature type="transmembrane region" description="Helical" evidence="9">
    <location>
        <begin position="161"/>
        <end position="180"/>
    </location>
</feature>
<dbReference type="InterPro" id="IPR035973">
    <property type="entry name" value="Cyt_c_oxidase_su3-like_sf"/>
</dbReference>
<keyword evidence="5" id="KW-1278">Translocase</keyword>
<accession>A0A075X870</accession>
<evidence type="ECO:0000256" key="2">
    <source>
        <dbReference type="ARBA" id="ARBA00010581"/>
    </source>
</evidence>
<evidence type="ECO:0000256" key="3">
    <source>
        <dbReference type="ARBA" id="ARBA00015944"/>
    </source>
</evidence>
<dbReference type="PANTHER" id="PTHR11403">
    <property type="entry name" value="CYTOCHROME C OXIDASE SUBUNIT III"/>
    <property type="match status" value="1"/>
</dbReference>
<dbReference type="InterPro" id="IPR024791">
    <property type="entry name" value="Cyt_c/ubiquinol_Oxase_su3"/>
</dbReference>
<feature type="transmembrane region" description="Helical" evidence="9">
    <location>
        <begin position="210"/>
        <end position="230"/>
    </location>
</feature>
<keyword evidence="4 8" id="KW-0812">Transmembrane</keyword>
<organism evidence="11">
    <name type="scientific">Tetranychus kanzawai</name>
    <name type="common">Kanzawa spider mite</name>
    <dbReference type="NCBI Taxonomy" id="50028"/>
    <lineage>
        <taxon>Eukaryota</taxon>
        <taxon>Metazoa</taxon>
        <taxon>Ecdysozoa</taxon>
        <taxon>Arthropoda</taxon>
        <taxon>Chelicerata</taxon>
        <taxon>Arachnida</taxon>
        <taxon>Acari</taxon>
        <taxon>Acariformes</taxon>
        <taxon>Trombidiformes</taxon>
        <taxon>Prostigmata</taxon>
        <taxon>Eleutherengona</taxon>
        <taxon>Raphignathae</taxon>
        <taxon>Tetranychoidea</taxon>
        <taxon>Tetranychidae</taxon>
        <taxon>Tetranychus</taxon>
    </lineage>
</organism>
<dbReference type="AlphaFoldDB" id="A0A075X870"/>
<dbReference type="PANTHER" id="PTHR11403:SF7">
    <property type="entry name" value="CYTOCHROME C OXIDASE SUBUNIT 3"/>
    <property type="match status" value="1"/>
</dbReference>
<comment type="function">
    <text evidence="8">Component of the cytochrome c oxidase, the last enzyme in the mitochondrial electron transport chain which drives oxidative phosphorylation. The respiratory chain contains 3 multisubunit complexes succinate dehydrogenase (complex II, CII), ubiquinol-cytochrome c oxidoreductase (cytochrome b-c1 complex, complex III, CIII) and cytochrome c oxidase (complex IV, CIV), that cooperate to transfer electrons derived from NADH and succinate to molecular oxygen, creating an electrochemical gradient over the inner membrane that drives transmembrane transport and the ATP synthase. Cytochrome c oxidase is the component of the respiratory chain that catalyzes the reduction of oxygen to water. Electrons originating from reduced cytochrome c in the intermembrane space (IMS) are transferred via the dinuclear copper A center (CU(A)) of subunit 2 and heme A of subunit 1 to the active site in subunit 1, a binuclear center (BNC) formed by heme A3 and copper B (CU(B)). The BNC reduces molecular oxygen to 2 water molecules using 4 electrons from cytochrome c in the IMS and 4 protons from the mitochondrial matrix.</text>
</comment>
<dbReference type="SUPFAM" id="SSF81452">
    <property type="entry name" value="Cytochrome c oxidase subunit III-like"/>
    <property type="match status" value="1"/>
</dbReference>
<dbReference type="InterPro" id="IPR000298">
    <property type="entry name" value="Cyt_c_oxidase-like_su3"/>
</dbReference>
<feature type="transmembrane region" description="Helical" evidence="9">
    <location>
        <begin position="82"/>
        <end position="102"/>
    </location>
</feature>
<name>A0A075X870_TETKA</name>
<dbReference type="CTD" id="4514"/>
<evidence type="ECO:0000256" key="1">
    <source>
        <dbReference type="ARBA" id="ARBA00004141"/>
    </source>
</evidence>
<evidence type="ECO:0000259" key="10">
    <source>
        <dbReference type="PROSITE" id="PS50253"/>
    </source>
</evidence>
<evidence type="ECO:0000256" key="4">
    <source>
        <dbReference type="ARBA" id="ARBA00022692"/>
    </source>
</evidence>
<keyword evidence="7 9" id="KW-0472">Membrane</keyword>
<dbReference type="EMBL" id="KJ729017">
    <property type="protein sequence ID" value="AIH15642.1"/>
    <property type="molecule type" value="Genomic_DNA"/>
</dbReference>
<reference evidence="11" key="1">
    <citation type="journal article" date="2014" name="PLoS ONE">
        <title>The complete mitochondrial genomes of six species of tetranychus provide insights into the phylogeny and evolution of spider mites.</title>
        <authorList>
            <person name="Chen D.S."/>
            <person name="Jin P.Y."/>
            <person name="Zhang K.J."/>
            <person name="Ding X.L."/>
            <person name="Yang S.X."/>
            <person name="Ju J.F."/>
            <person name="Zhao J.Y."/>
            <person name="Hong X.Y."/>
        </authorList>
    </citation>
    <scope>NUCLEOTIDE SEQUENCE</scope>
</reference>
<dbReference type="GO" id="GO:0004129">
    <property type="term" value="F:cytochrome-c oxidase activity"/>
    <property type="evidence" value="ECO:0007669"/>
    <property type="project" value="InterPro"/>
</dbReference>
<dbReference type="Gene3D" id="1.20.120.80">
    <property type="entry name" value="Cytochrome c oxidase, subunit III, four-helix bundle"/>
    <property type="match status" value="1"/>
</dbReference>
<dbReference type="PROSITE" id="PS50253">
    <property type="entry name" value="COX3"/>
    <property type="match status" value="1"/>
</dbReference>
<dbReference type="GO" id="GO:0016020">
    <property type="term" value="C:membrane"/>
    <property type="evidence" value="ECO:0007669"/>
    <property type="project" value="UniProtKB-SubCell"/>
</dbReference>
<dbReference type="Pfam" id="PF00510">
    <property type="entry name" value="COX3"/>
    <property type="match status" value="1"/>
</dbReference>
<dbReference type="InterPro" id="IPR013833">
    <property type="entry name" value="Cyt_c_oxidase_su3_a-hlx"/>
</dbReference>
<dbReference type="RefSeq" id="YP_009051481.1">
    <property type="nucleotide sequence ID" value="NC_024676.1"/>
</dbReference>
<evidence type="ECO:0000256" key="5">
    <source>
        <dbReference type="ARBA" id="ARBA00022967"/>
    </source>
</evidence>
<dbReference type="GeneID" id="20006171"/>